<evidence type="ECO:0000313" key="1">
    <source>
        <dbReference type="EMBL" id="KAH6632475.1"/>
    </source>
</evidence>
<name>A0ACB7PAL1_9PEZI</name>
<reference evidence="1 2" key="1">
    <citation type="journal article" date="2021" name="Nat. Commun.">
        <title>Genetic determinants of endophytism in the Arabidopsis root mycobiome.</title>
        <authorList>
            <person name="Mesny F."/>
            <person name="Miyauchi S."/>
            <person name="Thiergart T."/>
            <person name="Pickel B."/>
            <person name="Atanasova L."/>
            <person name="Karlsson M."/>
            <person name="Huettel B."/>
            <person name="Barry K.W."/>
            <person name="Haridas S."/>
            <person name="Chen C."/>
            <person name="Bauer D."/>
            <person name="Andreopoulos W."/>
            <person name="Pangilinan J."/>
            <person name="LaButti K."/>
            <person name="Riley R."/>
            <person name="Lipzen A."/>
            <person name="Clum A."/>
            <person name="Drula E."/>
            <person name="Henrissat B."/>
            <person name="Kohler A."/>
            <person name="Grigoriev I.V."/>
            <person name="Martin F.M."/>
            <person name="Hacquard S."/>
        </authorList>
    </citation>
    <scope>NUCLEOTIDE SEQUENCE [LARGE SCALE GENOMIC DNA]</scope>
    <source>
        <strain evidence="1 2">MPI-SDFR-AT-0079</strain>
    </source>
</reference>
<gene>
    <name evidence="1" type="ORF">F5144DRAFT_252547</name>
</gene>
<accession>A0ACB7PAL1</accession>
<dbReference type="EMBL" id="JAGIZQ010000004">
    <property type="protein sequence ID" value="KAH6632475.1"/>
    <property type="molecule type" value="Genomic_DNA"/>
</dbReference>
<organism evidence="1 2">
    <name type="scientific">Chaetomium tenue</name>
    <dbReference type="NCBI Taxonomy" id="1854479"/>
    <lineage>
        <taxon>Eukaryota</taxon>
        <taxon>Fungi</taxon>
        <taxon>Dikarya</taxon>
        <taxon>Ascomycota</taxon>
        <taxon>Pezizomycotina</taxon>
        <taxon>Sordariomycetes</taxon>
        <taxon>Sordariomycetidae</taxon>
        <taxon>Sordariales</taxon>
        <taxon>Chaetomiaceae</taxon>
        <taxon>Chaetomium</taxon>
    </lineage>
</organism>
<protein>
    <submittedName>
        <fullName evidence="1">Uncharacterized protein</fullName>
    </submittedName>
</protein>
<evidence type="ECO:0000313" key="2">
    <source>
        <dbReference type="Proteomes" id="UP000724584"/>
    </source>
</evidence>
<dbReference type="Proteomes" id="UP000724584">
    <property type="component" value="Unassembled WGS sequence"/>
</dbReference>
<proteinExistence type="predicted"/>
<keyword evidence="2" id="KW-1185">Reference proteome</keyword>
<sequence length="232" mass="26451">MEDCWHCNRQFKDWGSLQQHAQSKHPDMYCTRCQRLFASRNAKQQHIANSNSHHLCMRCPDQPDFDSQSELDGHAETIHNGCTVCDCWFDSPGQLTQHDIDEHNLCTTCQTYFDSPSNLRNHLQTHAERTVGCPGCTRKFVSRSAMVLHLEAGTCDSGADSDRVTEIAFDCYQSGKYTCDDNPDFNFKCPTCDTPFAWISGLLQHVEGDSCTEELAKGRSLWKFLNFLQLQI</sequence>
<comment type="caution">
    <text evidence="1">The sequence shown here is derived from an EMBL/GenBank/DDBJ whole genome shotgun (WGS) entry which is preliminary data.</text>
</comment>